<dbReference type="GO" id="GO:0032259">
    <property type="term" value="P:methylation"/>
    <property type="evidence" value="ECO:0007669"/>
    <property type="project" value="UniProtKB-KW"/>
</dbReference>
<gene>
    <name evidence="5" type="ORF">E6K72_00040</name>
</gene>
<comment type="caution">
    <text evidence="5">The sequence shown here is derived from an EMBL/GenBank/DDBJ whole genome shotgun (WGS) entry which is preliminary data.</text>
</comment>
<protein>
    <submittedName>
        <fullName evidence="5">Methyltransferase domain-containing protein</fullName>
    </submittedName>
</protein>
<keyword evidence="1 5" id="KW-0489">Methyltransferase</keyword>
<evidence type="ECO:0000256" key="1">
    <source>
        <dbReference type="ARBA" id="ARBA00022603"/>
    </source>
</evidence>
<dbReference type="GO" id="GO:0008757">
    <property type="term" value="F:S-adenosylmethionine-dependent methyltransferase activity"/>
    <property type="evidence" value="ECO:0007669"/>
    <property type="project" value="InterPro"/>
</dbReference>
<evidence type="ECO:0000256" key="3">
    <source>
        <dbReference type="ARBA" id="ARBA00022691"/>
    </source>
</evidence>
<keyword evidence="2 5" id="KW-0808">Transferase</keyword>
<organism evidence="5 6">
    <name type="scientific">Eiseniibacteriota bacterium</name>
    <dbReference type="NCBI Taxonomy" id="2212470"/>
    <lineage>
        <taxon>Bacteria</taxon>
        <taxon>Candidatus Eiseniibacteriota</taxon>
    </lineage>
</organism>
<feature type="domain" description="Methyltransferase type 11" evidence="4">
    <location>
        <begin position="69"/>
        <end position="158"/>
    </location>
</feature>
<dbReference type="EMBL" id="VBOS01000002">
    <property type="protein sequence ID" value="TMQ60946.1"/>
    <property type="molecule type" value="Genomic_DNA"/>
</dbReference>
<dbReference type="Proteomes" id="UP000317716">
    <property type="component" value="Unassembled WGS sequence"/>
</dbReference>
<evidence type="ECO:0000313" key="5">
    <source>
        <dbReference type="EMBL" id="TMQ60946.1"/>
    </source>
</evidence>
<dbReference type="SUPFAM" id="SSF53335">
    <property type="entry name" value="S-adenosyl-L-methionine-dependent methyltransferases"/>
    <property type="match status" value="1"/>
</dbReference>
<evidence type="ECO:0000259" key="4">
    <source>
        <dbReference type="Pfam" id="PF08241"/>
    </source>
</evidence>
<name>A0A538TBH3_UNCEI</name>
<dbReference type="Gene3D" id="3.40.50.150">
    <property type="entry name" value="Vaccinia Virus protein VP39"/>
    <property type="match status" value="1"/>
</dbReference>
<dbReference type="InterPro" id="IPR013216">
    <property type="entry name" value="Methyltransf_11"/>
</dbReference>
<dbReference type="PANTHER" id="PTHR43464">
    <property type="entry name" value="METHYLTRANSFERASE"/>
    <property type="match status" value="1"/>
</dbReference>
<accession>A0A538TBH3</accession>
<evidence type="ECO:0000256" key="2">
    <source>
        <dbReference type="ARBA" id="ARBA00022679"/>
    </source>
</evidence>
<dbReference type="Pfam" id="PF08241">
    <property type="entry name" value="Methyltransf_11"/>
    <property type="match status" value="1"/>
</dbReference>
<evidence type="ECO:0000313" key="6">
    <source>
        <dbReference type="Proteomes" id="UP000317716"/>
    </source>
</evidence>
<sequence>MKRGPEERMKPNTVKPDQQAFVDWNEEMVRRYDIEQYYERSHPLLRWIERCRVDVLADFAAVQPETGVLEVGCGAGHVLQRFAVAKRTGIDLSRTMLDRARSRLGDGVELLRASAEYLPFEPASFDVVLCTEVLEHTQHPEQVLRELMRVGTPDARIVVSIPNEGNIDRAKRFIRRVPLLRTMLRSLAPEGNEWHLHQFSLPFLRRIAAGTARIERLRGIPNNLIPLRYVALLRAPARL</sequence>
<proteinExistence type="predicted"/>
<dbReference type="PANTHER" id="PTHR43464:SF19">
    <property type="entry name" value="UBIQUINONE BIOSYNTHESIS O-METHYLTRANSFERASE, MITOCHONDRIAL"/>
    <property type="match status" value="1"/>
</dbReference>
<keyword evidence="3" id="KW-0949">S-adenosyl-L-methionine</keyword>
<dbReference type="InterPro" id="IPR029063">
    <property type="entry name" value="SAM-dependent_MTases_sf"/>
</dbReference>
<dbReference type="CDD" id="cd02440">
    <property type="entry name" value="AdoMet_MTases"/>
    <property type="match status" value="1"/>
</dbReference>
<dbReference type="AlphaFoldDB" id="A0A538TBH3"/>
<reference evidence="5 6" key="1">
    <citation type="journal article" date="2019" name="Nat. Microbiol.">
        <title>Mediterranean grassland soil C-N compound turnover is dependent on rainfall and depth, and is mediated by genomically divergent microorganisms.</title>
        <authorList>
            <person name="Diamond S."/>
            <person name="Andeer P.F."/>
            <person name="Li Z."/>
            <person name="Crits-Christoph A."/>
            <person name="Burstein D."/>
            <person name="Anantharaman K."/>
            <person name="Lane K.R."/>
            <person name="Thomas B.C."/>
            <person name="Pan C."/>
            <person name="Northen T.R."/>
            <person name="Banfield J.F."/>
        </authorList>
    </citation>
    <scope>NUCLEOTIDE SEQUENCE [LARGE SCALE GENOMIC DNA]</scope>
    <source>
        <strain evidence="5">WS_2</strain>
    </source>
</reference>